<evidence type="ECO:0000256" key="1">
    <source>
        <dbReference type="ARBA" id="ARBA00022723"/>
    </source>
</evidence>
<accession>A0ABN8J077</accession>
<keyword evidence="4" id="KW-0456">Lyase</keyword>
<evidence type="ECO:0000256" key="4">
    <source>
        <dbReference type="ARBA" id="ARBA00023239"/>
    </source>
</evidence>
<evidence type="ECO:0000313" key="6">
    <source>
        <dbReference type="EMBL" id="CAH2068627.1"/>
    </source>
</evidence>
<name>A0ABN8J077_9NEOP</name>
<dbReference type="PANTHER" id="PTHR42909:SF1">
    <property type="entry name" value="CARBOHYDRATE KINASE PFKB DOMAIN-CONTAINING PROTEIN"/>
    <property type="match status" value="1"/>
</dbReference>
<feature type="non-terminal residue" evidence="6">
    <location>
        <position position="1"/>
    </location>
</feature>
<dbReference type="Proteomes" id="UP000837857">
    <property type="component" value="Chromosome 5"/>
</dbReference>
<dbReference type="Pfam" id="PF04227">
    <property type="entry name" value="Indigoidine_A"/>
    <property type="match status" value="1"/>
</dbReference>
<dbReference type="SUPFAM" id="SSF110581">
    <property type="entry name" value="Indigoidine synthase A-like"/>
    <property type="match status" value="1"/>
</dbReference>
<organism evidence="6 7">
    <name type="scientific">Iphiclides podalirius</name>
    <name type="common">scarce swallowtail</name>
    <dbReference type="NCBI Taxonomy" id="110791"/>
    <lineage>
        <taxon>Eukaryota</taxon>
        <taxon>Metazoa</taxon>
        <taxon>Ecdysozoa</taxon>
        <taxon>Arthropoda</taxon>
        <taxon>Hexapoda</taxon>
        <taxon>Insecta</taxon>
        <taxon>Pterygota</taxon>
        <taxon>Neoptera</taxon>
        <taxon>Endopterygota</taxon>
        <taxon>Lepidoptera</taxon>
        <taxon>Glossata</taxon>
        <taxon>Ditrysia</taxon>
        <taxon>Papilionoidea</taxon>
        <taxon>Papilionidae</taxon>
        <taxon>Papilioninae</taxon>
        <taxon>Iphiclides</taxon>
    </lineage>
</organism>
<keyword evidence="2" id="KW-0378">Hydrolase</keyword>
<dbReference type="InterPro" id="IPR022830">
    <property type="entry name" value="Indigdn_synthA-like"/>
</dbReference>
<proteinExistence type="predicted"/>
<evidence type="ECO:0000256" key="2">
    <source>
        <dbReference type="ARBA" id="ARBA00022801"/>
    </source>
</evidence>
<sequence>METAWEVENIIRQRGGTPATIAILKGQLTVGLTEEQLQYLAKAEGVVKASRRDLAPIMASGVDGATTVAGSIVTAELADIDVFVTGGIGGVHRDGEKTMDVSADLTELGRSRTLVVCSGVKSILDIGRTLEYLETHGVSVCAFGDSDEFPAFYTMRSGLKAPHRVADASHAARMLHAARQLRLASGIVVAVPVPAKNAMDEKIIEDAIKSVMEEAKTKNIQGKNITPFILSAVSKATKGTSLNTNIALIKNNAQVGADIAVEFQKLKNASNARNSFNIGTSKSSGRRQFHTACNLRPKYTGPNVEEGSFIKEENSGNPVLVIGGANVDRTFRISEDNVKGYFHEAVRRPTGLQFEFGACVAAMVEADTGAHAADAHRGAASHRRVHLEPGCGE</sequence>
<keyword evidence="1" id="KW-0479">Metal-binding</keyword>
<keyword evidence="7" id="KW-1185">Reference proteome</keyword>
<reference evidence="6" key="1">
    <citation type="submission" date="2022-03" db="EMBL/GenBank/DDBJ databases">
        <authorList>
            <person name="Martin H S."/>
        </authorList>
    </citation>
    <scope>NUCLEOTIDE SEQUENCE</scope>
</reference>
<dbReference type="PANTHER" id="PTHR42909">
    <property type="entry name" value="ZGC:136858"/>
    <property type="match status" value="1"/>
</dbReference>
<dbReference type="InterPro" id="IPR007342">
    <property type="entry name" value="PsuG"/>
</dbReference>
<evidence type="ECO:0000313" key="7">
    <source>
        <dbReference type="Proteomes" id="UP000837857"/>
    </source>
</evidence>
<evidence type="ECO:0000256" key="5">
    <source>
        <dbReference type="ARBA" id="ARBA00023295"/>
    </source>
</evidence>
<dbReference type="Gene3D" id="3.40.1790.10">
    <property type="entry name" value="Indigoidine synthase domain"/>
    <property type="match status" value="1"/>
</dbReference>
<keyword evidence="5" id="KW-0326">Glycosidase</keyword>
<dbReference type="EMBL" id="OW152817">
    <property type="protein sequence ID" value="CAH2068627.1"/>
    <property type="molecule type" value="Genomic_DNA"/>
</dbReference>
<keyword evidence="3" id="KW-0464">Manganese</keyword>
<gene>
    <name evidence="6" type="ORF">IPOD504_LOCUS14461</name>
</gene>
<evidence type="ECO:0000256" key="3">
    <source>
        <dbReference type="ARBA" id="ARBA00023211"/>
    </source>
</evidence>
<protein>
    <submittedName>
        <fullName evidence="6">Uncharacterized protein</fullName>
    </submittedName>
</protein>